<accession>A0ACB9RQ32</accession>
<dbReference type="Proteomes" id="UP001057402">
    <property type="component" value="Chromosome 3"/>
</dbReference>
<sequence length="372" mass="40602">MGFAGGWPVAAKLCDSCGSAAASLFCRTDAAFLCLGCDCRIHRMDTGFPLRHERVWMCEVCEHAPAAVTCRADAAALCVSCDADIHSANTLASRHDRIPVQPFFDAAEPMGRSASLSFLLPLVAKTEVCGGTCKQDELDAVSWLLPNLNEGELKAVEEADMKVAPVVVDNHGLFLNEMESLLDFEFGNGEMDRFHSIAGDSLVPVQTKRVPAVTTPMINQNRPPENIFDIGFGFCRSKLSSFGNLAHSLSHSVSSSSLDVGVVPECALSNNGSDPSLTNTASSVGSQPTQLCGVDREARVLRYREKRKNRKFEKTIRYASRKAYAETRPRIKGRFAKRTETETESDIHNYFYQSASSAAFIADTHYGVVPTF</sequence>
<evidence type="ECO:0000313" key="1">
    <source>
        <dbReference type="EMBL" id="KAI4381102.1"/>
    </source>
</evidence>
<keyword evidence="2" id="KW-1185">Reference proteome</keyword>
<proteinExistence type="predicted"/>
<organism evidence="1 2">
    <name type="scientific">Melastoma candidum</name>
    <dbReference type="NCBI Taxonomy" id="119954"/>
    <lineage>
        <taxon>Eukaryota</taxon>
        <taxon>Viridiplantae</taxon>
        <taxon>Streptophyta</taxon>
        <taxon>Embryophyta</taxon>
        <taxon>Tracheophyta</taxon>
        <taxon>Spermatophyta</taxon>
        <taxon>Magnoliopsida</taxon>
        <taxon>eudicotyledons</taxon>
        <taxon>Gunneridae</taxon>
        <taxon>Pentapetalae</taxon>
        <taxon>rosids</taxon>
        <taxon>malvids</taxon>
        <taxon>Myrtales</taxon>
        <taxon>Melastomataceae</taxon>
        <taxon>Melastomatoideae</taxon>
        <taxon>Melastomateae</taxon>
        <taxon>Melastoma</taxon>
    </lineage>
</organism>
<comment type="caution">
    <text evidence="1">The sequence shown here is derived from an EMBL/GenBank/DDBJ whole genome shotgun (WGS) entry which is preliminary data.</text>
</comment>
<name>A0ACB9RQ32_9MYRT</name>
<gene>
    <name evidence="1" type="ORF">MLD38_007210</name>
</gene>
<evidence type="ECO:0000313" key="2">
    <source>
        <dbReference type="Proteomes" id="UP001057402"/>
    </source>
</evidence>
<reference evidence="2" key="1">
    <citation type="journal article" date="2023" name="Front. Plant Sci.">
        <title>Chromosomal-level genome assembly of Melastoma candidum provides insights into trichome evolution.</title>
        <authorList>
            <person name="Zhong Y."/>
            <person name="Wu W."/>
            <person name="Sun C."/>
            <person name="Zou P."/>
            <person name="Liu Y."/>
            <person name="Dai S."/>
            <person name="Zhou R."/>
        </authorList>
    </citation>
    <scope>NUCLEOTIDE SEQUENCE [LARGE SCALE GENOMIC DNA]</scope>
</reference>
<dbReference type="EMBL" id="CM042882">
    <property type="protein sequence ID" value="KAI4381102.1"/>
    <property type="molecule type" value="Genomic_DNA"/>
</dbReference>
<protein>
    <submittedName>
        <fullName evidence="1">Uncharacterized protein</fullName>
    </submittedName>
</protein>